<evidence type="ECO:0008006" key="4">
    <source>
        <dbReference type="Google" id="ProtNLM"/>
    </source>
</evidence>
<name>A0A8J3U935_9ACTN</name>
<dbReference type="Proteomes" id="UP000622547">
    <property type="component" value="Unassembled WGS sequence"/>
</dbReference>
<evidence type="ECO:0000313" key="2">
    <source>
        <dbReference type="EMBL" id="GII40993.1"/>
    </source>
</evidence>
<dbReference type="RefSeq" id="WP_204076468.1">
    <property type="nucleotide sequence ID" value="NZ_BAABHI010000012.1"/>
</dbReference>
<reference evidence="2 3" key="1">
    <citation type="submission" date="2021-01" db="EMBL/GenBank/DDBJ databases">
        <title>Whole genome shotgun sequence of Planotetraspora phitsanulokensis NBRC 104273.</title>
        <authorList>
            <person name="Komaki H."/>
            <person name="Tamura T."/>
        </authorList>
    </citation>
    <scope>NUCLEOTIDE SEQUENCE [LARGE SCALE GENOMIC DNA]</scope>
    <source>
        <strain evidence="2 3">NBRC 104273</strain>
    </source>
</reference>
<dbReference type="SUPFAM" id="SSF52540">
    <property type="entry name" value="P-loop containing nucleoside triphosphate hydrolases"/>
    <property type="match status" value="1"/>
</dbReference>
<protein>
    <recommendedName>
        <fullName evidence="4">Polar amino acid transport system ATP-binding protein</fullName>
    </recommendedName>
</protein>
<proteinExistence type="predicted"/>
<feature type="region of interest" description="Disordered" evidence="1">
    <location>
        <begin position="57"/>
        <end position="99"/>
    </location>
</feature>
<feature type="compositionally biased region" description="Basic and acidic residues" evidence="1">
    <location>
        <begin position="90"/>
        <end position="99"/>
    </location>
</feature>
<dbReference type="AlphaFoldDB" id="A0A8J3U935"/>
<dbReference type="Gene3D" id="3.40.50.300">
    <property type="entry name" value="P-loop containing nucleotide triphosphate hydrolases"/>
    <property type="match status" value="1"/>
</dbReference>
<gene>
    <name evidence="2" type="ORF">Pph01_59960</name>
</gene>
<accession>A0A8J3U935</accession>
<evidence type="ECO:0000313" key="3">
    <source>
        <dbReference type="Proteomes" id="UP000622547"/>
    </source>
</evidence>
<dbReference type="InterPro" id="IPR027417">
    <property type="entry name" value="P-loop_NTPase"/>
</dbReference>
<dbReference type="EMBL" id="BOOP01000029">
    <property type="protein sequence ID" value="GII40993.1"/>
    <property type="molecule type" value="Genomic_DNA"/>
</dbReference>
<evidence type="ECO:0000256" key="1">
    <source>
        <dbReference type="SAM" id="MobiDB-lite"/>
    </source>
</evidence>
<comment type="caution">
    <text evidence="2">The sequence shown here is derived from an EMBL/GenBank/DDBJ whole genome shotgun (WGS) entry which is preliminary data.</text>
</comment>
<keyword evidence="3" id="KW-1185">Reference proteome</keyword>
<sequence length="99" mass="11118">MVLKRLPKLTVKNIAAHGMTMVIVAHEIAFAREVANRVVFMAKGYILEEQSPNVFFSNPGQHPHPIIPAPDVRQRTPPRTGAGQLRRRLSRDVSRPWSG</sequence>
<organism evidence="2 3">
    <name type="scientific">Planotetraspora phitsanulokensis</name>
    <dbReference type="NCBI Taxonomy" id="575192"/>
    <lineage>
        <taxon>Bacteria</taxon>
        <taxon>Bacillati</taxon>
        <taxon>Actinomycetota</taxon>
        <taxon>Actinomycetes</taxon>
        <taxon>Streptosporangiales</taxon>
        <taxon>Streptosporangiaceae</taxon>
        <taxon>Planotetraspora</taxon>
    </lineage>
</organism>